<accession>A0ABR2KT53</accession>
<evidence type="ECO:0000313" key="1">
    <source>
        <dbReference type="EMBL" id="KAK8894191.1"/>
    </source>
</evidence>
<dbReference type="Proteomes" id="UP001470230">
    <property type="component" value="Unassembled WGS sequence"/>
</dbReference>
<keyword evidence="2" id="KW-1185">Reference proteome</keyword>
<protein>
    <submittedName>
        <fullName evidence="1">Uncharacterized protein</fullName>
    </submittedName>
</protein>
<comment type="caution">
    <text evidence="1">The sequence shown here is derived from an EMBL/GenBank/DDBJ whole genome shotgun (WGS) entry which is preliminary data.</text>
</comment>
<sequence length="88" mass="10673">MMNKCMFSEMNYQDHYFLTMDIYDNSPIRNIPLYFDDEDELDFRLIYNQIQPRNKGNEMFMNEGKLDDINTELENDLSALDQEIHSNY</sequence>
<dbReference type="EMBL" id="JAPFFF010000003">
    <property type="protein sequence ID" value="KAK8894191.1"/>
    <property type="molecule type" value="Genomic_DNA"/>
</dbReference>
<gene>
    <name evidence="1" type="ORF">M9Y10_022624</name>
</gene>
<evidence type="ECO:0000313" key="2">
    <source>
        <dbReference type="Proteomes" id="UP001470230"/>
    </source>
</evidence>
<organism evidence="1 2">
    <name type="scientific">Tritrichomonas musculus</name>
    <dbReference type="NCBI Taxonomy" id="1915356"/>
    <lineage>
        <taxon>Eukaryota</taxon>
        <taxon>Metamonada</taxon>
        <taxon>Parabasalia</taxon>
        <taxon>Tritrichomonadida</taxon>
        <taxon>Tritrichomonadidae</taxon>
        <taxon>Tritrichomonas</taxon>
    </lineage>
</organism>
<proteinExistence type="predicted"/>
<reference evidence="1 2" key="1">
    <citation type="submission" date="2024-04" db="EMBL/GenBank/DDBJ databases">
        <title>Tritrichomonas musculus Genome.</title>
        <authorList>
            <person name="Alves-Ferreira E."/>
            <person name="Grigg M."/>
            <person name="Lorenzi H."/>
            <person name="Galac M."/>
        </authorList>
    </citation>
    <scope>NUCLEOTIDE SEQUENCE [LARGE SCALE GENOMIC DNA]</scope>
    <source>
        <strain evidence="1 2">EAF2021</strain>
    </source>
</reference>
<name>A0ABR2KT53_9EUKA</name>